<dbReference type="PANTHER" id="PTHR37984">
    <property type="entry name" value="PROTEIN CBG26694"/>
    <property type="match status" value="1"/>
</dbReference>
<dbReference type="InterPro" id="IPR041588">
    <property type="entry name" value="Integrase_H2C2"/>
</dbReference>
<dbReference type="Ensembl" id="ENSCCRT00020058120.1">
    <property type="protein sequence ID" value="ENSCCRP00020053250.1"/>
    <property type="gene ID" value="ENSCCRG00020023876.1"/>
</dbReference>
<evidence type="ECO:0000259" key="2">
    <source>
        <dbReference type="PROSITE" id="PS50994"/>
    </source>
</evidence>
<dbReference type="InterPro" id="IPR001584">
    <property type="entry name" value="Integrase_cat-core"/>
</dbReference>
<dbReference type="GO" id="GO:0003676">
    <property type="term" value="F:nucleic acid binding"/>
    <property type="evidence" value="ECO:0007669"/>
    <property type="project" value="InterPro"/>
</dbReference>
<dbReference type="Pfam" id="PF17921">
    <property type="entry name" value="Integrase_H2C2"/>
    <property type="match status" value="1"/>
</dbReference>
<evidence type="ECO:0000313" key="3">
    <source>
        <dbReference type="Ensembl" id="ENSCCRP00020053250.1"/>
    </source>
</evidence>
<protein>
    <recommendedName>
        <fullName evidence="1">Gypsy retrotransposon integrase-like protein 1</fullName>
    </recommendedName>
</protein>
<dbReference type="AlphaFoldDB" id="A0A8C2FCT4"/>
<evidence type="ECO:0000256" key="1">
    <source>
        <dbReference type="ARBA" id="ARBA00039658"/>
    </source>
</evidence>
<dbReference type="Gene3D" id="3.30.420.10">
    <property type="entry name" value="Ribonuclease H-like superfamily/Ribonuclease H"/>
    <property type="match status" value="1"/>
</dbReference>
<dbReference type="InterPro" id="IPR012337">
    <property type="entry name" value="RNaseH-like_sf"/>
</dbReference>
<dbReference type="InterPro" id="IPR050951">
    <property type="entry name" value="Retrovirus_Pol_polyprotein"/>
</dbReference>
<name>A0A8C2FCT4_CYPCA</name>
<dbReference type="FunFam" id="1.10.340.70:FF:000001">
    <property type="entry name" value="Retrovirus-related Pol polyprotein from transposon gypsy-like Protein"/>
    <property type="match status" value="1"/>
</dbReference>
<feature type="domain" description="Integrase catalytic" evidence="2">
    <location>
        <begin position="64"/>
        <end position="222"/>
    </location>
</feature>
<dbReference type="GO" id="GO:0015074">
    <property type="term" value="P:DNA integration"/>
    <property type="evidence" value="ECO:0007669"/>
    <property type="project" value="InterPro"/>
</dbReference>
<dbReference type="PANTHER" id="PTHR37984:SF15">
    <property type="entry name" value="INTEGRASE CATALYTIC DOMAIN-CONTAINING PROTEIN"/>
    <property type="match status" value="1"/>
</dbReference>
<proteinExistence type="predicted"/>
<dbReference type="InterPro" id="IPR036397">
    <property type="entry name" value="RNaseH_sf"/>
</dbReference>
<dbReference type="FunFam" id="3.30.420.10:FF:000032">
    <property type="entry name" value="Retrovirus-related Pol polyprotein from transposon 297-like Protein"/>
    <property type="match status" value="1"/>
</dbReference>
<organism evidence="3 4">
    <name type="scientific">Cyprinus carpio</name>
    <name type="common">Common carp</name>
    <dbReference type="NCBI Taxonomy" id="7962"/>
    <lineage>
        <taxon>Eukaryota</taxon>
        <taxon>Metazoa</taxon>
        <taxon>Chordata</taxon>
        <taxon>Craniata</taxon>
        <taxon>Vertebrata</taxon>
        <taxon>Euteleostomi</taxon>
        <taxon>Actinopterygii</taxon>
        <taxon>Neopterygii</taxon>
        <taxon>Teleostei</taxon>
        <taxon>Ostariophysi</taxon>
        <taxon>Cypriniformes</taxon>
        <taxon>Cyprinidae</taxon>
        <taxon>Cyprininae</taxon>
        <taxon>Cyprinus</taxon>
    </lineage>
</organism>
<reference evidence="3" key="1">
    <citation type="submission" date="2025-08" db="UniProtKB">
        <authorList>
            <consortium name="Ensembl"/>
        </authorList>
    </citation>
    <scope>IDENTIFICATION</scope>
</reference>
<dbReference type="Pfam" id="PF00665">
    <property type="entry name" value="rve"/>
    <property type="match status" value="1"/>
</dbReference>
<dbReference type="Proteomes" id="UP000694701">
    <property type="component" value="Unplaced"/>
</dbReference>
<dbReference type="PROSITE" id="PS50994">
    <property type="entry name" value="INTEGRASE"/>
    <property type="match status" value="1"/>
</dbReference>
<sequence length="344" mass="38956">MAVLKGIHDDAGHQGQQRSLGLARQRFYWDTMEKDVKDYVHNCKRCIVSKSPEPEARAPLVSITTSSPLELVCIDFWSAEDHNNKSVDVLVVTDHFTKLACAYPCSNQSAKTVARVLWNNFFCVYGFPVGIHSDQGANFESLLIAELCQLAGIDKTHTTPYHPMGNGQVERMNRTLGNMIRALPPRSKVRWPQMLNTLTFAYNCTVHETTGFSPFFLMYGRTPRLPVDLMFESVLLNGETVDIDKYVQSLKRDLCEAMKLAQSHSGKQQHRQAELYNKRSKGQPVDIGQRVLLANKGERGKKKLADRWESTVYIVIDKNSLLNTYKLRSPSGVVKTVHRNLIMP</sequence>
<evidence type="ECO:0000313" key="4">
    <source>
        <dbReference type="Proteomes" id="UP000694701"/>
    </source>
</evidence>
<dbReference type="SUPFAM" id="SSF53098">
    <property type="entry name" value="Ribonuclease H-like"/>
    <property type="match status" value="1"/>
</dbReference>
<accession>A0A8C2FCT4</accession>
<dbReference type="Gene3D" id="1.10.340.70">
    <property type="match status" value="1"/>
</dbReference>